<dbReference type="STRING" id="81824.A9VD02"/>
<dbReference type="RefSeq" id="XP_001750619.1">
    <property type="nucleotide sequence ID" value="XM_001750567.1"/>
</dbReference>
<dbReference type="SUPFAM" id="SSF47473">
    <property type="entry name" value="EF-hand"/>
    <property type="match status" value="1"/>
</dbReference>
<evidence type="ECO:0000256" key="2">
    <source>
        <dbReference type="ARBA" id="ARBA00022837"/>
    </source>
</evidence>
<evidence type="ECO:0000259" key="3">
    <source>
        <dbReference type="PROSITE" id="PS50222"/>
    </source>
</evidence>
<dbReference type="FunFam" id="1.10.238.10:FF:000003">
    <property type="entry name" value="Calmodulin A"/>
    <property type="match status" value="1"/>
</dbReference>
<dbReference type="CDD" id="cd00051">
    <property type="entry name" value="EFh"/>
    <property type="match status" value="2"/>
</dbReference>
<protein>
    <recommendedName>
        <fullName evidence="3">EF-hand domain-containing protein</fullName>
    </recommendedName>
</protein>
<dbReference type="InterPro" id="IPR050230">
    <property type="entry name" value="CALM/Myosin/TropC-like"/>
</dbReference>
<dbReference type="FunCoup" id="A9VD02">
    <property type="interactions" value="753"/>
</dbReference>
<name>A9VD02_MONBE</name>
<feature type="domain" description="EF-hand" evidence="3">
    <location>
        <begin position="42"/>
        <end position="78"/>
    </location>
</feature>
<dbReference type="Gene3D" id="1.10.238.10">
    <property type="entry name" value="EF-hand"/>
    <property type="match status" value="2"/>
</dbReference>
<dbReference type="PROSITE" id="PS00018">
    <property type="entry name" value="EF_HAND_1"/>
    <property type="match status" value="1"/>
</dbReference>
<dbReference type="Proteomes" id="UP000001357">
    <property type="component" value="Unassembled WGS sequence"/>
</dbReference>
<dbReference type="PROSITE" id="PS50222">
    <property type="entry name" value="EF_HAND_2"/>
    <property type="match status" value="3"/>
</dbReference>
<dbReference type="PANTHER" id="PTHR23048:SF49">
    <property type="entry name" value="FI08416P-RELATED"/>
    <property type="match status" value="1"/>
</dbReference>
<dbReference type="eggNOG" id="KOG0030">
    <property type="taxonomic scope" value="Eukaryota"/>
</dbReference>
<organism evidence="4 5">
    <name type="scientific">Monosiga brevicollis</name>
    <name type="common">Choanoflagellate</name>
    <dbReference type="NCBI Taxonomy" id="81824"/>
    <lineage>
        <taxon>Eukaryota</taxon>
        <taxon>Choanoflagellata</taxon>
        <taxon>Craspedida</taxon>
        <taxon>Salpingoecidae</taxon>
        <taxon>Monosiga</taxon>
    </lineage>
</organism>
<feature type="domain" description="EF-hand" evidence="3">
    <location>
        <begin position="6"/>
        <end position="41"/>
    </location>
</feature>
<reference evidence="4 5" key="1">
    <citation type="journal article" date="2008" name="Nature">
        <title>The genome of the choanoflagellate Monosiga brevicollis and the origin of metazoans.</title>
        <authorList>
            <consortium name="JGI Sequencing"/>
            <person name="King N."/>
            <person name="Westbrook M.J."/>
            <person name="Young S.L."/>
            <person name="Kuo A."/>
            <person name="Abedin M."/>
            <person name="Chapman J."/>
            <person name="Fairclough S."/>
            <person name="Hellsten U."/>
            <person name="Isogai Y."/>
            <person name="Letunic I."/>
            <person name="Marr M."/>
            <person name="Pincus D."/>
            <person name="Putnam N."/>
            <person name="Rokas A."/>
            <person name="Wright K.J."/>
            <person name="Zuzow R."/>
            <person name="Dirks W."/>
            <person name="Good M."/>
            <person name="Goodstein D."/>
            <person name="Lemons D."/>
            <person name="Li W."/>
            <person name="Lyons J.B."/>
            <person name="Morris A."/>
            <person name="Nichols S."/>
            <person name="Richter D.J."/>
            <person name="Salamov A."/>
            <person name="Bork P."/>
            <person name="Lim W.A."/>
            <person name="Manning G."/>
            <person name="Miller W.T."/>
            <person name="McGinnis W."/>
            <person name="Shapiro H."/>
            <person name="Tjian R."/>
            <person name="Grigoriev I.V."/>
            <person name="Rokhsar D."/>
        </authorList>
    </citation>
    <scope>NUCLEOTIDE SEQUENCE [LARGE SCALE GENOMIC DNA]</scope>
    <source>
        <strain evidence="5">MX1 / ATCC 50154</strain>
    </source>
</reference>
<keyword evidence="5" id="KW-1185">Reference proteome</keyword>
<gene>
    <name evidence="4" type="ORF">MONBRDRAFT_39222</name>
</gene>
<dbReference type="GO" id="GO:0016460">
    <property type="term" value="C:myosin II complex"/>
    <property type="evidence" value="ECO:0000318"/>
    <property type="project" value="GO_Central"/>
</dbReference>
<proteinExistence type="predicted"/>
<dbReference type="KEGG" id="mbr:MONBRDRAFT_39222"/>
<feature type="domain" description="EF-hand" evidence="3">
    <location>
        <begin position="82"/>
        <end position="117"/>
    </location>
</feature>
<dbReference type="SMART" id="SM00054">
    <property type="entry name" value="EFh"/>
    <property type="match status" value="3"/>
</dbReference>
<evidence type="ECO:0000256" key="1">
    <source>
        <dbReference type="ARBA" id="ARBA00022737"/>
    </source>
</evidence>
<evidence type="ECO:0000313" key="4">
    <source>
        <dbReference type="EMBL" id="EDQ84592.1"/>
    </source>
</evidence>
<accession>A9VD02</accession>
<dbReference type="InterPro" id="IPR011992">
    <property type="entry name" value="EF-hand-dom_pair"/>
</dbReference>
<dbReference type="GO" id="GO:0005509">
    <property type="term" value="F:calcium ion binding"/>
    <property type="evidence" value="ECO:0007669"/>
    <property type="project" value="InterPro"/>
</dbReference>
<dbReference type="PANTHER" id="PTHR23048">
    <property type="entry name" value="MYOSIN LIGHT CHAIN 1, 3"/>
    <property type="match status" value="1"/>
</dbReference>
<sequence>MSFSQDQVAKFRESFSLFDKKGDGNVRVSDLGTVLRALGQNPSEEDIRKIQSEIDPDNGDKRISFEEFLPLLERVKDKRPPGTEADYIEGLRVFDKDGNGTISAAELRHVLCSLGEKLNDDEVDALLANVTIDSNGGVNYTDFVRTVMSG</sequence>
<dbReference type="InterPro" id="IPR018247">
    <property type="entry name" value="EF_Hand_1_Ca_BS"/>
</dbReference>
<dbReference type="Pfam" id="PF13499">
    <property type="entry name" value="EF-hand_7"/>
    <property type="match status" value="2"/>
</dbReference>
<dbReference type="AlphaFoldDB" id="A9VD02"/>
<dbReference type="EMBL" id="CH991584">
    <property type="protein sequence ID" value="EDQ84592.1"/>
    <property type="molecule type" value="Genomic_DNA"/>
</dbReference>
<dbReference type="InParanoid" id="A9VD02"/>
<dbReference type="OMA" id="HDQASTN"/>
<keyword evidence="2" id="KW-0106">Calcium</keyword>
<dbReference type="InterPro" id="IPR002048">
    <property type="entry name" value="EF_hand_dom"/>
</dbReference>
<keyword evidence="1" id="KW-0677">Repeat</keyword>
<evidence type="ECO:0000313" key="5">
    <source>
        <dbReference type="Proteomes" id="UP000001357"/>
    </source>
</evidence>
<dbReference type="GeneID" id="5895848"/>